<dbReference type="RefSeq" id="WP_382401599.1">
    <property type="nucleotide sequence ID" value="NZ_JBHTNH010000028.1"/>
</dbReference>
<feature type="transmembrane region" description="Helical" evidence="1">
    <location>
        <begin position="28"/>
        <end position="46"/>
    </location>
</feature>
<evidence type="ECO:0008006" key="4">
    <source>
        <dbReference type="Google" id="ProtNLM"/>
    </source>
</evidence>
<evidence type="ECO:0000313" key="3">
    <source>
        <dbReference type="Proteomes" id="UP001597178"/>
    </source>
</evidence>
<organism evidence="2 3">
    <name type="scientific">Lentibacillus salinarum</name>
    <dbReference type="NCBI Taxonomy" id="446820"/>
    <lineage>
        <taxon>Bacteria</taxon>
        <taxon>Bacillati</taxon>
        <taxon>Bacillota</taxon>
        <taxon>Bacilli</taxon>
        <taxon>Bacillales</taxon>
        <taxon>Bacillaceae</taxon>
        <taxon>Lentibacillus</taxon>
    </lineage>
</organism>
<accession>A0ABW3ZWZ1</accession>
<comment type="caution">
    <text evidence="2">The sequence shown here is derived from an EMBL/GenBank/DDBJ whole genome shotgun (WGS) entry which is preliminary data.</text>
</comment>
<name>A0ABW3ZWZ1_9BACI</name>
<protein>
    <recommendedName>
        <fullName evidence="4">Permease</fullName>
    </recommendedName>
</protein>
<dbReference type="Proteomes" id="UP001597178">
    <property type="component" value="Unassembled WGS sequence"/>
</dbReference>
<keyword evidence="1" id="KW-1133">Transmembrane helix</keyword>
<feature type="transmembrane region" description="Helical" evidence="1">
    <location>
        <begin position="53"/>
        <end position="74"/>
    </location>
</feature>
<gene>
    <name evidence="2" type="ORF">ACFQ4A_13895</name>
</gene>
<keyword evidence="1" id="KW-0812">Transmembrane</keyword>
<feature type="transmembrane region" description="Helical" evidence="1">
    <location>
        <begin position="86"/>
        <end position="105"/>
    </location>
</feature>
<keyword evidence="3" id="KW-1185">Reference proteome</keyword>
<evidence type="ECO:0000313" key="2">
    <source>
        <dbReference type="EMBL" id="MFD1362748.1"/>
    </source>
</evidence>
<dbReference type="EMBL" id="JBHTNH010000028">
    <property type="protein sequence ID" value="MFD1362748.1"/>
    <property type="molecule type" value="Genomic_DNA"/>
</dbReference>
<reference evidence="3" key="1">
    <citation type="journal article" date="2019" name="Int. J. Syst. Evol. Microbiol.">
        <title>The Global Catalogue of Microorganisms (GCM) 10K type strain sequencing project: providing services to taxonomists for standard genome sequencing and annotation.</title>
        <authorList>
            <consortium name="The Broad Institute Genomics Platform"/>
            <consortium name="The Broad Institute Genome Sequencing Center for Infectious Disease"/>
            <person name="Wu L."/>
            <person name="Ma J."/>
        </authorList>
    </citation>
    <scope>NUCLEOTIDE SEQUENCE [LARGE SCALE GENOMIC DNA]</scope>
    <source>
        <strain evidence="3">CCUG 54822</strain>
    </source>
</reference>
<keyword evidence="1" id="KW-0472">Membrane</keyword>
<proteinExistence type="predicted"/>
<evidence type="ECO:0000256" key="1">
    <source>
        <dbReference type="SAM" id="Phobius"/>
    </source>
</evidence>
<sequence>MILFGLLVLGCIGWLVVFTGWWIPSPNIALTIGMGLFIFLLIELTFLRKRNTVTFSAVLTYANMAFGCWVHQFWQSHGYPYPLWTTRFMLIVALMLSAVMLVGFIKGRSSGDKNRSRHNDNKSFKGFVEQLLKRKKDTETKREVSIVLGESAEEHHENDASGQ</sequence>